<dbReference type="InterPro" id="IPR036866">
    <property type="entry name" value="RibonucZ/Hydroxyglut_hydro"/>
</dbReference>
<dbReference type="Pfam" id="PF12706">
    <property type="entry name" value="Lactamase_B_2"/>
    <property type="match status" value="1"/>
</dbReference>
<dbReference type="AlphaFoldDB" id="Q1YDI5"/>
<dbReference type="Gene3D" id="3.60.15.10">
    <property type="entry name" value="Ribonuclease Z/Hydroxyacylglutathione hydrolase-like"/>
    <property type="match status" value="1"/>
</dbReference>
<dbReference type="HOGENOM" id="CLU_031317_1_0_5"/>
<evidence type="ECO:0000313" key="2">
    <source>
        <dbReference type="EMBL" id="EAS48312.1"/>
    </source>
</evidence>
<dbReference type="SMART" id="SM00849">
    <property type="entry name" value="Lactamase_B"/>
    <property type="match status" value="1"/>
</dbReference>
<dbReference type="BioCyc" id="AURANTIMONAS:SI859A1_00081-MONOMER"/>
<gene>
    <name evidence="2" type="ORF">SI859A1_00081</name>
</gene>
<dbReference type="GO" id="GO:0042781">
    <property type="term" value="F:3'-tRNA processing endoribonuclease activity"/>
    <property type="evidence" value="ECO:0007669"/>
    <property type="project" value="TreeGrafter"/>
</dbReference>
<dbReference type="OrthoDB" id="9803916at2"/>
<evidence type="ECO:0000259" key="1">
    <source>
        <dbReference type="SMART" id="SM00849"/>
    </source>
</evidence>
<dbReference type="PANTHER" id="PTHR46018:SF2">
    <property type="entry name" value="ZINC PHOSPHODIESTERASE ELAC PROTEIN 1"/>
    <property type="match status" value="1"/>
</dbReference>
<comment type="caution">
    <text evidence="2">The sequence shown here is derived from an EMBL/GenBank/DDBJ whole genome shotgun (WGS) entry which is preliminary data.</text>
</comment>
<protein>
    <submittedName>
        <fullName evidence="2">Putative metal-dependent beta-lactamase</fullName>
    </submittedName>
</protein>
<dbReference type="EMBL" id="AAPJ01000013">
    <property type="protein sequence ID" value="EAS48312.1"/>
    <property type="molecule type" value="Genomic_DNA"/>
</dbReference>
<reference evidence="2 3" key="1">
    <citation type="journal article" date="2008" name="Appl. Environ. Microbiol.">
        <title>Genomic insights into Mn(II) oxidation by the marine alphaproteobacterium Aurantimonas sp. strain SI85-9A1.</title>
        <authorList>
            <person name="Dick G.J."/>
            <person name="Podell S."/>
            <person name="Johnson H.A."/>
            <person name="Rivera-Espinoza Y."/>
            <person name="Bernier-Latmani R."/>
            <person name="McCarthy J.K."/>
            <person name="Torpey J.W."/>
            <person name="Clement B.G."/>
            <person name="Gaasterland T."/>
            <person name="Tebo B.M."/>
        </authorList>
    </citation>
    <scope>NUCLEOTIDE SEQUENCE [LARGE SCALE GENOMIC DNA]</scope>
    <source>
        <strain evidence="2 3">SI85-9A1</strain>
    </source>
</reference>
<proteinExistence type="predicted"/>
<dbReference type="Proteomes" id="UP000000321">
    <property type="component" value="Unassembled WGS sequence"/>
</dbReference>
<evidence type="ECO:0000313" key="3">
    <source>
        <dbReference type="Proteomes" id="UP000000321"/>
    </source>
</evidence>
<dbReference type="InterPro" id="IPR001279">
    <property type="entry name" value="Metallo-B-lactamas"/>
</dbReference>
<dbReference type="SUPFAM" id="SSF56281">
    <property type="entry name" value="Metallo-hydrolase/oxidoreductase"/>
    <property type="match status" value="1"/>
</dbReference>
<dbReference type="RefSeq" id="WP_009207970.1">
    <property type="nucleotide sequence ID" value="NZ_BBWP01000035.1"/>
</dbReference>
<feature type="domain" description="Metallo-beta-lactamase" evidence="1">
    <location>
        <begin position="28"/>
        <end position="217"/>
    </location>
</feature>
<dbReference type="CDD" id="cd07715">
    <property type="entry name" value="TaR3-like_MBL-fold"/>
    <property type="match status" value="1"/>
</dbReference>
<dbReference type="PANTHER" id="PTHR46018">
    <property type="entry name" value="ZINC PHOSPHODIESTERASE ELAC PROTEIN 1"/>
    <property type="match status" value="1"/>
</dbReference>
<sequence>MSRFELTVWGARGSIPAPAAANTRYGSDTSCVEVRCGDRVLVFDAGTGIVGCGRKLYEEQVGEIDILLTHCHFDHIIGLPFVIPLYKDHAAVRIHAGHFLDDTTCRDMVERFMRPPYFPVTPKQFAAHIDYRDFRPPAVLDLGDGIVVRTVRLNHPNGAVGYRVDFEGRSICYITDTEHEPGTRDEAVAAFVAGAEVMIYDSTYSDEDMAKYRGFGHSTWQEGVRLCQAGGIDRLVIFHHDVLRTDASLAKLAEEAQAHFAGARIGATGLTLAIGDDGTVTESHDDGTGQAG</sequence>
<accession>Q1YDI5</accession>
<organism evidence="2 3">
    <name type="scientific">Aurantimonas manganoxydans (strain ATCC BAA-1229 / DSM 21871 / SI85-9A1)</name>
    <dbReference type="NCBI Taxonomy" id="287752"/>
    <lineage>
        <taxon>Bacteria</taxon>
        <taxon>Pseudomonadati</taxon>
        <taxon>Pseudomonadota</taxon>
        <taxon>Alphaproteobacteria</taxon>
        <taxon>Hyphomicrobiales</taxon>
        <taxon>Aurantimonadaceae</taxon>
        <taxon>Aurantimonas</taxon>
    </lineage>
</organism>
<keyword evidence="3" id="KW-1185">Reference proteome</keyword>
<name>Q1YDI5_AURMS</name>